<protein>
    <submittedName>
        <fullName evidence="1">Uncharacterized protein</fullName>
    </submittedName>
</protein>
<accession>A0A142K9D6</accession>
<name>A0A142K9D6_9CAUD</name>
<dbReference type="RefSeq" id="YP_009301229.1">
    <property type="nucleotide sequence ID" value="NC_031230.1"/>
</dbReference>
<dbReference type="GeneID" id="29125137"/>
<reference evidence="2" key="1">
    <citation type="submission" date="2016-03" db="EMBL/GenBank/DDBJ databases">
        <authorList>
            <person name="Ploux O."/>
        </authorList>
    </citation>
    <scope>NUCLEOTIDE SEQUENCE [LARGE SCALE GENOMIC DNA]</scope>
</reference>
<sequence>MNDKDKAELEMLDEVLSTLPGGVIKNRLYNYRDRLTNDARLEDRVTKVESDMLQTLKALSDAVGHLEFFVDQVLTVQHELALRGIETRP</sequence>
<dbReference type="Proteomes" id="UP000201371">
    <property type="component" value="Segment"/>
</dbReference>
<evidence type="ECO:0000313" key="1">
    <source>
        <dbReference type="EMBL" id="AMS02719.1"/>
    </source>
</evidence>
<organism evidence="1 2">
    <name type="scientific">Gordonia phage Yvonnetastic</name>
    <dbReference type="NCBI Taxonomy" id="1821566"/>
    <lineage>
        <taxon>Viruses</taxon>
        <taxon>Duplodnaviria</taxon>
        <taxon>Heunggongvirae</taxon>
        <taxon>Uroviricota</taxon>
        <taxon>Caudoviricetes</taxon>
        <taxon>Yvonnevirus</taxon>
        <taxon>Yvonnevirus yvonnetastic</taxon>
        <taxon>Gordonia virus Yvonnetastic</taxon>
    </lineage>
</organism>
<dbReference type="EMBL" id="KU963248">
    <property type="protein sequence ID" value="AMS02719.1"/>
    <property type="molecule type" value="Genomic_DNA"/>
</dbReference>
<dbReference type="KEGG" id="vg:29125137"/>
<keyword evidence="2" id="KW-1185">Reference proteome</keyword>
<evidence type="ECO:0000313" key="2">
    <source>
        <dbReference type="Proteomes" id="UP000201371"/>
    </source>
</evidence>
<proteinExistence type="predicted"/>
<gene>
    <name evidence="1" type="primary">175</name>
    <name evidence="1" type="ORF">SEA_YVONNETASTIC_175</name>
</gene>